<dbReference type="GO" id="GO:0005634">
    <property type="term" value="C:nucleus"/>
    <property type="evidence" value="ECO:0007669"/>
    <property type="project" value="TreeGrafter"/>
</dbReference>
<sequence length="291" mass="31659">VVLQGPLIPKQLYEKAATAAATTSSAAALTSAAAAANASAAADKKTELESHLKDVIDECGIDNTNRSAVATVFAPFVVGWGQSGEEERRVATVASLIKLDRVGLKSTLKTMLDHLKDNAKPRPRGLYPRLEDVCPRRGVRVPRALTLLVRQLDSRAHAVSIYVRCADANEVETILRNLGCVDIDSIDALTIADCIKAFLWQLQEPLIPSSRLDDFARCLNNDADLRSCLIRLPEANRDTLIFLLNHWQRVLTHSLDNGLTTSALATVLAPFVAGFSNERVSIDVTEALLRI</sequence>
<dbReference type="AlphaFoldDB" id="A0AAN4Z908"/>
<dbReference type="GO" id="GO:0097149">
    <property type="term" value="C:centralspindlin complex"/>
    <property type="evidence" value="ECO:0007669"/>
    <property type="project" value="TreeGrafter"/>
</dbReference>
<dbReference type="Pfam" id="PF00620">
    <property type="entry name" value="RhoGAP"/>
    <property type="match status" value="1"/>
</dbReference>
<gene>
    <name evidence="2" type="ORF">PMAYCL1PPCAC_05519</name>
</gene>
<evidence type="ECO:0000313" key="3">
    <source>
        <dbReference type="Proteomes" id="UP001328107"/>
    </source>
</evidence>
<dbReference type="GO" id="GO:0030496">
    <property type="term" value="C:midbody"/>
    <property type="evidence" value="ECO:0007669"/>
    <property type="project" value="TreeGrafter"/>
</dbReference>
<protein>
    <recommendedName>
        <fullName evidence="1">Rho-GAP domain-containing protein</fullName>
    </recommendedName>
</protein>
<organism evidence="2 3">
    <name type="scientific">Pristionchus mayeri</name>
    <dbReference type="NCBI Taxonomy" id="1317129"/>
    <lineage>
        <taxon>Eukaryota</taxon>
        <taxon>Metazoa</taxon>
        <taxon>Ecdysozoa</taxon>
        <taxon>Nematoda</taxon>
        <taxon>Chromadorea</taxon>
        <taxon>Rhabditida</taxon>
        <taxon>Rhabditina</taxon>
        <taxon>Diplogasteromorpha</taxon>
        <taxon>Diplogasteroidea</taxon>
        <taxon>Neodiplogasteridae</taxon>
        <taxon>Pristionchus</taxon>
    </lineage>
</organism>
<feature type="non-terminal residue" evidence="2">
    <location>
        <position position="291"/>
    </location>
</feature>
<dbReference type="GO" id="GO:0051233">
    <property type="term" value="C:spindle midzone"/>
    <property type="evidence" value="ECO:0007669"/>
    <property type="project" value="TreeGrafter"/>
</dbReference>
<feature type="domain" description="Rho-GAP" evidence="1">
    <location>
        <begin position="128"/>
        <end position="291"/>
    </location>
</feature>
<evidence type="ECO:0000313" key="2">
    <source>
        <dbReference type="EMBL" id="GMR35324.1"/>
    </source>
</evidence>
<dbReference type="PROSITE" id="PS50238">
    <property type="entry name" value="RHOGAP"/>
    <property type="match status" value="1"/>
</dbReference>
<dbReference type="GO" id="GO:0000281">
    <property type="term" value="P:mitotic cytokinesis"/>
    <property type="evidence" value="ECO:0007669"/>
    <property type="project" value="TreeGrafter"/>
</dbReference>
<dbReference type="GO" id="GO:0005096">
    <property type="term" value="F:GTPase activator activity"/>
    <property type="evidence" value="ECO:0007669"/>
    <property type="project" value="TreeGrafter"/>
</dbReference>
<dbReference type="GO" id="GO:0032154">
    <property type="term" value="C:cleavage furrow"/>
    <property type="evidence" value="ECO:0007669"/>
    <property type="project" value="TreeGrafter"/>
</dbReference>
<reference evidence="3" key="1">
    <citation type="submission" date="2022-10" db="EMBL/GenBank/DDBJ databases">
        <title>Genome assembly of Pristionchus species.</title>
        <authorList>
            <person name="Yoshida K."/>
            <person name="Sommer R.J."/>
        </authorList>
    </citation>
    <scope>NUCLEOTIDE SEQUENCE [LARGE SCALE GENOMIC DNA]</scope>
    <source>
        <strain evidence="3">RS5460</strain>
    </source>
</reference>
<dbReference type="PANTHER" id="PTHR46199:SF3">
    <property type="entry name" value="RAC GTPASE-ACTIVATING PROTEIN 1"/>
    <property type="match status" value="1"/>
</dbReference>
<dbReference type="PANTHER" id="PTHR46199">
    <property type="entry name" value="RAC GTPASE-ACTIVATING PROTEIN 1"/>
    <property type="match status" value="1"/>
</dbReference>
<feature type="non-terminal residue" evidence="2">
    <location>
        <position position="1"/>
    </location>
</feature>
<dbReference type="Proteomes" id="UP001328107">
    <property type="component" value="Unassembled WGS sequence"/>
</dbReference>
<dbReference type="SUPFAM" id="SSF48350">
    <property type="entry name" value="GTPase activation domain, GAP"/>
    <property type="match status" value="1"/>
</dbReference>
<dbReference type="InterPro" id="IPR008936">
    <property type="entry name" value="Rho_GTPase_activation_prot"/>
</dbReference>
<name>A0AAN4Z908_9BILA</name>
<keyword evidence="3" id="KW-1185">Reference proteome</keyword>
<dbReference type="Gene3D" id="1.10.555.10">
    <property type="entry name" value="Rho GTPase activation protein"/>
    <property type="match status" value="1"/>
</dbReference>
<evidence type="ECO:0000259" key="1">
    <source>
        <dbReference type="PROSITE" id="PS50238"/>
    </source>
</evidence>
<comment type="caution">
    <text evidence="2">The sequence shown here is derived from an EMBL/GenBank/DDBJ whole genome shotgun (WGS) entry which is preliminary data.</text>
</comment>
<dbReference type="EMBL" id="BTRK01000002">
    <property type="protein sequence ID" value="GMR35324.1"/>
    <property type="molecule type" value="Genomic_DNA"/>
</dbReference>
<dbReference type="CDD" id="cd00159">
    <property type="entry name" value="RhoGAP"/>
    <property type="match status" value="1"/>
</dbReference>
<proteinExistence type="predicted"/>
<dbReference type="InterPro" id="IPR000198">
    <property type="entry name" value="RhoGAP_dom"/>
</dbReference>
<dbReference type="GO" id="GO:0007266">
    <property type="term" value="P:Rho protein signal transduction"/>
    <property type="evidence" value="ECO:0007669"/>
    <property type="project" value="TreeGrafter"/>
</dbReference>
<dbReference type="GO" id="GO:0051256">
    <property type="term" value="P:mitotic spindle midzone assembly"/>
    <property type="evidence" value="ECO:0007669"/>
    <property type="project" value="TreeGrafter"/>
</dbReference>
<dbReference type="SMART" id="SM00324">
    <property type="entry name" value="RhoGAP"/>
    <property type="match status" value="1"/>
</dbReference>
<accession>A0AAN4Z908</accession>